<reference evidence="2 3" key="1">
    <citation type="submission" date="2020-08" db="EMBL/GenBank/DDBJ databases">
        <title>Arenibacter gaetbuli sp. nov., isolated from a sand dune.</title>
        <authorList>
            <person name="Park S."/>
            <person name="Yoon J.-H."/>
        </authorList>
    </citation>
    <scope>NUCLEOTIDE SEQUENCE [LARGE SCALE GENOMIC DNA]</scope>
    <source>
        <strain evidence="2 3">BSSL-BM3</strain>
    </source>
</reference>
<feature type="transmembrane region" description="Helical" evidence="1">
    <location>
        <begin position="262"/>
        <end position="287"/>
    </location>
</feature>
<feature type="transmembrane region" description="Helical" evidence="1">
    <location>
        <begin position="98"/>
        <end position="121"/>
    </location>
</feature>
<feature type="transmembrane region" description="Helical" evidence="1">
    <location>
        <begin position="156"/>
        <end position="181"/>
    </location>
</feature>
<comment type="caution">
    <text evidence="2">The sequence shown here is derived from an EMBL/GenBank/DDBJ whole genome shotgun (WGS) entry which is preliminary data.</text>
</comment>
<accession>A0ABR7QRK5</accession>
<feature type="transmembrane region" description="Helical" evidence="1">
    <location>
        <begin position="187"/>
        <end position="217"/>
    </location>
</feature>
<keyword evidence="1" id="KW-1133">Transmembrane helix</keyword>
<feature type="transmembrane region" description="Helical" evidence="1">
    <location>
        <begin position="21"/>
        <end position="39"/>
    </location>
</feature>
<sequence>MFNVGCFIFTLYAFIRWEKVEVYKVLLIASIMLVGSNFANSLYQGQISIFILCSVSLAWIFRNKKWVVLVLLTLIFSKYSFGFPILLGFFLAGFYKEAIGALLINLLIALIFSFQFDIGFLESISLPFKVASMYTSGHGHSDLLTLFRIYYSNESFFGINFFSIGASLVYGAFSAYCLYYRPSQRLIIISTLLLSFPVLFHLPYDYVVIMAPVLIAFSNPALSKKIRTILIGLATYFCVYPIVPKLLRIFLDIEIGIHPTEYFGPAFGMVFISINMIFFITTAFLILRSSSIK</sequence>
<feature type="transmembrane region" description="Helical" evidence="1">
    <location>
        <begin position="229"/>
        <end position="250"/>
    </location>
</feature>
<evidence type="ECO:0008006" key="4">
    <source>
        <dbReference type="Google" id="ProtNLM"/>
    </source>
</evidence>
<protein>
    <recommendedName>
        <fullName evidence="4">DUF2029 domain-containing protein</fullName>
    </recommendedName>
</protein>
<keyword evidence="3" id="KW-1185">Reference proteome</keyword>
<keyword evidence="1" id="KW-0472">Membrane</keyword>
<gene>
    <name evidence="2" type="ORF">H4O18_17685</name>
</gene>
<proteinExistence type="predicted"/>
<dbReference type="RefSeq" id="WP_187587070.1">
    <property type="nucleotide sequence ID" value="NZ_JACLHY010000023.1"/>
</dbReference>
<dbReference type="Proteomes" id="UP000618952">
    <property type="component" value="Unassembled WGS sequence"/>
</dbReference>
<evidence type="ECO:0000313" key="2">
    <source>
        <dbReference type="EMBL" id="MBC8769835.1"/>
    </source>
</evidence>
<feature type="transmembrane region" description="Helical" evidence="1">
    <location>
        <begin position="68"/>
        <end position="92"/>
    </location>
</feature>
<dbReference type="EMBL" id="JACLHY010000023">
    <property type="protein sequence ID" value="MBC8769835.1"/>
    <property type="molecule type" value="Genomic_DNA"/>
</dbReference>
<evidence type="ECO:0000256" key="1">
    <source>
        <dbReference type="SAM" id="Phobius"/>
    </source>
</evidence>
<keyword evidence="1" id="KW-0812">Transmembrane</keyword>
<name>A0ABR7QRK5_9FLAO</name>
<organism evidence="2 3">
    <name type="scientific">Arenibacter arenosicollis</name>
    <dbReference type="NCBI Taxonomy" id="2762274"/>
    <lineage>
        <taxon>Bacteria</taxon>
        <taxon>Pseudomonadati</taxon>
        <taxon>Bacteroidota</taxon>
        <taxon>Flavobacteriia</taxon>
        <taxon>Flavobacteriales</taxon>
        <taxon>Flavobacteriaceae</taxon>
        <taxon>Arenibacter</taxon>
    </lineage>
</organism>
<evidence type="ECO:0000313" key="3">
    <source>
        <dbReference type="Proteomes" id="UP000618952"/>
    </source>
</evidence>
<feature type="transmembrane region" description="Helical" evidence="1">
    <location>
        <begin position="45"/>
        <end position="61"/>
    </location>
</feature>